<feature type="compositionally biased region" description="Basic and acidic residues" evidence="1">
    <location>
        <begin position="112"/>
        <end position="134"/>
    </location>
</feature>
<sequence>MMEKMSDTSTGKVLTPVERARLRQKQRRDAARATKSKPPTGRRVEVPTRRVRPPVRLPIREIAEPKPSKSELDKLRAKSASRKAAALSRRAAALSRRAAASKPKPSVTSKLKPTEPEEIKEIPQLKPEAKEPVKRGTSAAAKEAARIRSEKRKRPKKLQKKPEIRPKLKPIAPEEIKEISQPIPILKPKVKEPVKLGALARARAAARARSASRVRKPSAAIAKPEIPKELTEKPQIMPTEEKRIVKTPTDIRPSEMQSSVKTFRPRPAPIAVSRPKLLTPIEEPESKAFEPEPSVRIRPRILLRAPEKAREHILSVVPPRPKPARERRAKKKITIPRESLLLMPTVSGVQVSATFQPRAISEVASVVLPVINAPLFVPTLDKIMVIRPEVELEPIKSIFKERQLFVVSLPVLHTLKLPIASIDAMKAIPIKVPTKIKTKIAVKAKMGARSIPTKDVKSTDFDIDISRLVEKGKNSYKIPELKKFIRDLEERPVAGRKIDLINQLRVMLGKPTLSKVK</sequence>
<gene>
    <name evidence="2" type="ORF">LCPAC404_00440</name>
</gene>
<evidence type="ECO:0008006" key="3">
    <source>
        <dbReference type="Google" id="ProtNLM"/>
    </source>
</evidence>
<feature type="region of interest" description="Disordered" evidence="1">
    <location>
        <begin position="206"/>
        <end position="262"/>
    </location>
</feature>
<feature type="compositionally biased region" description="Basic residues" evidence="1">
    <location>
        <begin position="206"/>
        <end position="216"/>
    </location>
</feature>
<accession>A0A481ZDW3</accession>
<feature type="compositionally biased region" description="Basic and acidic residues" evidence="1">
    <location>
        <begin position="160"/>
        <end position="175"/>
    </location>
</feature>
<organism evidence="2">
    <name type="scientific">Pithovirus LCPAC404</name>
    <dbReference type="NCBI Taxonomy" id="2506597"/>
    <lineage>
        <taxon>Viruses</taxon>
        <taxon>Pithoviruses</taxon>
    </lineage>
</organism>
<name>A0A481ZDW3_9VIRU</name>
<protein>
    <recommendedName>
        <fullName evidence="3">SAP domain-containing protein</fullName>
    </recommendedName>
</protein>
<evidence type="ECO:0000313" key="2">
    <source>
        <dbReference type="EMBL" id="QBK93340.1"/>
    </source>
</evidence>
<feature type="compositionally biased region" description="Low complexity" evidence="1">
    <location>
        <begin position="82"/>
        <end position="102"/>
    </location>
</feature>
<proteinExistence type="predicted"/>
<reference evidence="2" key="1">
    <citation type="journal article" date="2019" name="MBio">
        <title>Virus Genomes from Deep Sea Sediments Expand the Ocean Megavirome and Support Independent Origins of Viral Gigantism.</title>
        <authorList>
            <person name="Backstrom D."/>
            <person name="Yutin N."/>
            <person name="Jorgensen S.L."/>
            <person name="Dharamshi J."/>
            <person name="Homa F."/>
            <person name="Zaremba-Niedwiedzka K."/>
            <person name="Spang A."/>
            <person name="Wolf Y.I."/>
            <person name="Koonin E.V."/>
            <person name="Ettema T.J."/>
        </authorList>
    </citation>
    <scope>NUCLEOTIDE SEQUENCE</scope>
</reference>
<evidence type="ECO:0000256" key="1">
    <source>
        <dbReference type="SAM" id="MobiDB-lite"/>
    </source>
</evidence>
<feature type="compositionally biased region" description="Basic residues" evidence="1">
    <location>
        <begin position="149"/>
        <end position="159"/>
    </location>
</feature>
<dbReference type="EMBL" id="MK500594">
    <property type="protein sequence ID" value="QBK93340.1"/>
    <property type="molecule type" value="Genomic_DNA"/>
</dbReference>
<feature type="region of interest" description="Disordered" evidence="1">
    <location>
        <begin position="1"/>
        <end position="175"/>
    </location>
</feature>
<feature type="compositionally biased region" description="Basic and acidic residues" evidence="1">
    <location>
        <begin position="58"/>
        <end position="76"/>
    </location>
</feature>